<name>A0AAD7DG32_MYCRO</name>
<comment type="caution">
    <text evidence="2">The sequence shown here is derived from an EMBL/GenBank/DDBJ whole genome shotgun (WGS) entry which is preliminary data.</text>
</comment>
<dbReference type="AlphaFoldDB" id="A0AAD7DG32"/>
<evidence type="ECO:0000256" key="1">
    <source>
        <dbReference type="SAM" id="MobiDB-lite"/>
    </source>
</evidence>
<gene>
    <name evidence="2" type="ORF">B0H17DRAFT_1201436</name>
</gene>
<sequence length="190" mass="20491">MARSTSPGPRPAPHCTFHPASTPPVPSAPLHNSRSAPTSRACMSLCRCGPIHPPPSHPQSHPRTRTTPSVLCLPPSTMLALRPAAVHIPHPQPHTSSNSLHRTQRTTAAPPLTPHLALLTSSRTRRRTLYTALACLGGDTRHDREPNQLPVPHGPRWNEDDIILGGFIIPAAHRPSVPRLSPNDMERGGA</sequence>
<organism evidence="2 3">
    <name type="scientific">Mycena rosella</name>
    <name type="common">Pink bonnet</name>
    <name type="synonym">Agaricus rosellus</name>
    <dbReference type="NCBI Taxonomy" id="1033263"/>
    <lineage>
        <taxon>Eukaryota</taxon>
        <taxon>Fungi</taxon>
        <taxon>Dikarya</taxon>
        <taxon>Basidiomycota</taxon>
        <taxon>Agaricomycotina</taxon>
        <taxon>Agaricomycetes</taxon>
        <taxon>Agaricomycetidae</taxon>
        <taxon>Agaricales</taxon>
        <taxon>Marasmiineae</taxon>
        <taxon>Mycenaceae</taxon>
        <taxon>Mycena</taxon>
    </lineage>
</organism>
<dbReference type="EMBL" id="JARKIE010000062">
    <property type="protein sequence ID" value="KAJ7690858.1"/>
    <property type="molecule type" value="Genomic_DNA"/>
</dbReference>
<dbReference type="Proteomes" id="UP001221757">
    <property type="component" value="Unassembled WGS sequence"/>
</dbReference>
<evidence type="ECO:0000313" key="2">
    <source>
        <dbReference type="EMBL" id="KAJ7690858.1"/>
    </source>
</evidence>
<feature type="region of interest" description="Disordered" evidence="1">
    <location>
        <begin position="1"/>
        <end position="36"/>
    </location>
</feature>
<evidence type="ECO:0000313" key="3">
    <source>
        <dbReference type="Proteomes" id="UP001221757"/>
    </source>
</evidence>
<proteinExistence type="predicted"/>
<keyword evidence="3" id="KW-1185">Reference proteome</keyword>
<protein>
    <submittedName>
        <fullName evidence="2">Uncharacterized protein</fullName>
    </submittedName>
</protein>
<reference evidence="2" key="1">
    <citation type="submission" date="2023-03" db="EMBL/GenBank/DDBJ databases">
        <title>Massive genome expansion in bonnet fungi (Mycena s.s.) driven by repeated elements and novel gene families across ecological guilds.</title>
        <authorList>
            <consortium name="Lawrence Berkeley National Laboratory"/>
            <person name="Harder C.B."/>
            <person name="Miyauchi S."/>
            <person name="Viragh M."/>
            <person name="Kuo A."/>
            <person name="Thoen E."/>
            <person name="Andreopoulos B."/>
            <person name="Lu D."/>
            <person name="Skrede I."/>
            <person name="Drula E."/>
            <person name="Henrissat B."/>
            <person name="Morin E."/>
            <person name="Kohler A."/>
            <person name="Barry K."/>
            <person name="LaButti K."/>
            <person name="Morin E."/>
            <person name="Salamov A."/>
            <person name="Lipzen A."/>
            <person name="Mereny Z."/>
            <person name="Hegedus B."/>
            <person name="Baldrian P."/>
            <person name="Stursova M."/>
            <person name="Weitz H."/>
            <person name="Taylor A."/>
            <person name="Grigoriev I.V."/>
            <person name="Nagy L.G."/>
            <person name="Martin F."/>
            <person name="Kauserud H."/>
        </authorList>
    </citation>
    <scope>NUCLEOTIDE SEQUENCE</scope>
    <source>
        <strain evidence="2">CBHHK067</strain>
    </source>
</reference>
<accession>A0AAD7DG32</accession>